<keyword evidence="3" id="KW-0378">Hydrolase</keyword>
<dbReference type="PRINTS" id="PR00834">
    <property type="entry name" value="PROTEASES2C"/>
</dbReference>
<dbReference type="GO" id="GO:0042597">
    <property type="term" value="C:periplasmic space"/>
    <property type="evidence" value="ECO:0007669"/>
    <property type="project" value="TreeGrafter"/>
</dbReference>
<comment type="caution">
    <text evidence="7">The sequence shown here is derived from an EMBL/GenBank/DDBJ whole genome shotgun (WGS) entry which is preliminary data.</text>
</comment>
<name>A0A917A1V2_9SPHN</name>
<keyword evidence="8" id="KW-1185">Reference proteome</keyword>
<dbReference type="InterPro" id="IPR001940">
    <property type="entry name" value="Peptidase_S1C"/>
</dbReference>
<proteinExistence type="inferred from homology"/>
<dbReference type="EMBL" id="BMJM01000031">
    <property type="protein sequence ID" value="GGE22806.1"/>
    <property type="molecule type" value="Genomic_DNA"/>
</dbReference>
<feature type="region of interest" description="Disordered" evidence="5">
    <location>
        <begin position="115"/>
        <end position="144"/>
    </location>
</feature>
<evidence type="ECO:0000313" key="7">
    <source>
        <dbReference type="EMBL" id="GGE22806.1"/>
    </source>
</evidence>
<dbReference type="PANTHER" id="PTHR22939">
    <property type="entry name" value="SERINE PROTEASE FAMILY S1C HTRA-RELATED"/>
    <property type="match status" value="1"/>
</dbReference>
<evidence type="ECO:0000256" key="5">
    <source>
        <dbReference type="SAM" id="MobiDB-lite"/>
    </source>
</evidence>
<dbReference type="GO" id="GO:0004252">
    <property type="term" value="F:serine-type endopeptidase activity"/>
    <property type="evidence" value="ECO:0007669"/>
    <property type="project" value="InterPro"/>
</dbReference>
<dbReference type="PANTHER" id="PTHR22939:SF129">
    <property type="entry name" value="SERINE PROTEASE HTRA2, MITOCHONDRIAL"/>
    <property type="match status" value="1"/>
</dbReference>
<dbReference type="SMART" id="SM00228">
    <property type="entry name" value="PDZ"/>
    <property type="match status" value="1"/>
</dbReference>
<dbReference type="InterPro" id="IPR036034">
    <property type="entry name" value="PDZ_sf"/>
</dbReference>
<keyword evidence="2" id="KW-0645">Protease</keyword>
<evidence type="ECO:0000256" key="2">
    <source>
        <dbReference type="ARBA" id="ARBA00022670"/>
    </source>
</evidence>
<reference evidence="7" key="1">
    <citation type="journal article" date="2014" name="Int. J. Syst. Evol. Microbiol.">
        <title>Complete genome sequence of Corynebacterium casei LMG S-19264T (=DSM 44701T), isolated from a smear-ripened cheese.</title>
        <authorList>
            <consortium name="US DOE Joint Genome Institute (JGI-PGF)"/>
            <person name="Walter F."/>
            <person name="Albersmeier A."/>
            <person name="Kalinowski J."/>
            <person name="Ruckert C."/>
        </authorList>
    </citation>
    <scope>NUCLEOTIDE SEQUENCE</scope>
    <source>
        <strain evidence="7">CGMCC 1.15519</strain>
    </source>
</reference>
<dbReference type="SUPFAM" id="SSF50156">
    <property type="entry name" value="PDZ domain-like"/>
    <property type="match status" value="1"/>
</dbReference>
<dbReference type="Gene3D" id="2.30.42.10">
    <property type="match status" value="1"/>
</dbReference>
<evidence type="ECO:0000256" key="3">
    <source>
        <dbReference type="ARBA" id="ARBA00022801"/>
    </source>
</evidence>
<dbReference type="RefSeq" id="WP_188764521.1">
    <property type="nucleotide sequence ID" value="NZ_BMJM01000031.1"/>
</dbReference>
<dbReference type="InterPro" id="IPR009003">
    <property type="entry name" value="Peptidase_S1_PA"/>
</dbReference>
<dbReference type="PROSITE" id="PS50106">
    <property type="entry name" value="PDZ"/>
    <property type="match status" value="1"/>
</dbReference>
<protein>
    <recommendedName>
        <fullName evidence="6">PDZ domain-containing protein</fullName>
    </recommendedName>
</protein>
<organism evidence="7 8">
    <name type="scientific">Sandarakinorhabdus glacialis</name>
    <dbReference type="NCBI Taxonomy" id="1614636"/>
    <lineage>
        <taxon>Bacteria</taxon>
        <taxon>Pseudomonadati</taxon>
        <taxon>Pseudomonadota</taxon>
        <taxon>Alphaproteobacteria</taxon>
        <taxon>Sphingomonadales</taxon>
        <taxon>Sphingosinicellaceae</taxon>
        <taxon>Sandarakinorhabdus</taxon>
    </lineage>
</organism>
<feature type="domain" description="PDZ" evidence="6">
    <location>
        <begin position="311"/>
        <end position="377"/>
    </location>
</feature>
<dbReference type="InterPro" id="IPR001478">
    <property type="entry name" value="PDZ"/>
</dbReference>
<dbReference type="Gene3D" id="2.40.10.120">
    <property type="match status" value="1"/>
</dbReference>
<evidence type="ECO:0000256" key="4">
    <source>
        <dbReference type="ARBA" id="ARBA00022825"/>
    </source>
</evidence>
<evidence type="ECO:0000256" key="1">
    <source>
        <dbReference type="ARBA" id="ARBA00010541"/>
    </source>
</evidence>
<dbReference type="SUPFAM" id="SSF50494">
    <property type="entry name" value="Trypsin-like serine proteases"/>
    <property type="match status" value="1"/>
</dbReference>
<dbReference type="CDD" id="cd10839">
    <property type="entry name" value="cpPDZ1_DegP-like"/>
    <property type="match status" value="1"/>
</dbReference>
<dbReference type="Pfam" id="PF13180">
    <property type="entry name" value="PDZ_2"/>
    <property type="match status" value="1"/>
</dbReference>
<reference evidence="7" key="2">
    <citation type="submission" date="2020-09" db="EMBL/GenBank/DDBJ databases">
        <authorList>
            <person name="Sun Q."/>
            <person name="Zhou Y."/>
        </authorList>
    </citation>
    <scope>NUCLEOTIDE SEQUENCE</scope>
    <source>
        <strain evidence="7">CGMCC 1.15519</strain>
    </source>
</reference>
<comment type="similarity">
    <text evidence="1">Belongs to the peptidase S1C family.</text>
</comment>
<evidence type="ECO:0000313" key="8">
    <source>
        <dbReference type="Proteomes" id="UP000635071"/>
    </source>
</evidence>
<evidence type="ECO:0000259" key="6">
    <source>
        <dbReference type="PROSITE" id="PS50106"/>
    </source>
</evidence>
<keyword evidence="4" id="KW-0720">Serine protease</keyword>
<accession>A0A917A1V2</accession>
<dbReference type="Proteomes" id="UP000635071">
    <property type="component" value="Unassembled WGS sequence"/>
</dbReference>
<dbReference type="GO" id="GO:0006515">
    <property type="term" value="P:protein quality control for misfolded or incompletely synthesized proteins"/>
    <property type="evidence" value="ECO:0007669"/>
    <property type="project" value="TreeGrafter"/>
</dbReference>
<dbReference type="Pfam" id="PF13365">
    <property type="entry name" value="Trypsin_2"/>
    <property type="match status" value="1"/>
</dbReference>
<gene>
    <name evidence="7" type="ORF">GCM10011529_31770</name>
</gene>
<sequence length="421" mass="42372">MAISKIQLGVSAVLLAGTGAAAGVLFADRVPAAASPVPAIVAGPAAFAPATGPAASLADMVEAVGPSVVQIQVKPDAGRMQQMAYGDQEQFGGGFGGQLPGGLEDRLRDLFGNALRERGSNPFGNEAPQQRGPQPRGPEHAGALGSGFIVDASGVVVTNNHVVGNATTVTVQLSDGREFQGIVLGRDPQTDLAVIRIEGAKNTSFTPVSWGDSDRTRVGDSVFAVGSPFGLGNTVTAGIVSARGREIGAGPYDDFLQVDAAINSGNSGGPLFDARGRVVGVNTAIFSPSGGNVGIGFAIPAHMAQQVAQQIVANGKVSRGRIGVALQPVTPEIANSLGIEEAKGALIAQVDPSGSAARSGLRQGDIVRSFGGKPVNDTRDLARLVAELKSGTSVPVGIVRAGKAMSLDVTIGGEVAGPVIG</sequence>
<dbReference type="AlphaFoldDB" id="A0A917A1V2"/>